<dbReference type="InterPro" id="IPR002115">
    <property type="entry name" value="Tyr_Pase_low_mol_wt_mml"/>
</dbReference>
<dbReference type="InterPro" id="IPR023485">
    <property type="entry name" value="Ptyr_pPase"/>
</dbReference>
<feature type="domain" description="Phosphotyrosine protein phosphatase I" evidence="9">
    <location>
        <begin position="2"/>
        <end position="149"/>
    </location>
</feature>
<evidence type="ECO:0000256" key="2">
    <source>
        <dbReference type="ARBA" id="ARBA00011063"/>
    </source>
</evidence>
<dbReference type="Proteomes" id="UP000192477">
    <property type="component" value="Unassembled WGS sequence"/>
</dbReference>
<organism evidence="10 11">
    <name type="scientific">Enterococcus villorum</name>
    <dbReference type="NCBI Taxonomy" id="112904"/>
    <lineage>
        <taxon>Bacteria</taxon>
        <taxon>Bacillati</taxon>
        <taxon>Bacillota</taxon>
        <taxon>Bacilli</taxon>
        <taxon>Lactobacillales</taxon>
        <taxon>Enterococcaceae</taxon>
        <taxon>Enterococcus</taxon>
    </lineage>
</organism>
<dbReference type="STRING" id="112904.BH747_10940"/>
<dbReference type="PRINTS" id="PR00719">
    <property type="entry name" value="LMWPTPASE"/>
</dbReference>
<dbReference type="InterPro" id="IPR036196">
    <property type="entry name" value="Ptyr_pPase_sf"/>
</dbReference>
<keyword evidence="4" id="KW-0963">Cytoplasm</keyword>
<evidence type="ECO:0000256" key="3">
    <source>
        <dbReference type="ARBA" id="ARBA00013064"/>
    </source>
</evidence>
<evidence type="ECO:0000256" key="6">
    <source>
        <dbReference type="ARBA" id="ARBA00022912"/>
    </source>
</evidence>
<feature type="active site" description="Nucleophile" evidence="8">
    <location>
        <position position="8"/>
    </location>
</feature>
<keyword evidence="5" id="KW-0378">Hydrolase</keyword>
<evidence type="ECO:0000313" key="10">
    <source>
        <dbReference type="EMBL" id="OQO68904.1"/>
    </source>
</evidence>
<dbReference type="EC" id="3.1.3.48" evidence="3"/>
<sequence>MTKVLFVCLGNICRSPMAEGLLKKRVSEAGLSDHFHIDSAATSTYEIGCPPHPGTQAILVKESIDTSQMVARQITRDDFQTFDWIIGMDQSNVEDLKRIAPVTAQEKIHLFLSEVPGKETKNVPDPYYTNNFDETYQLLNEGMDYWMETWKKSK</sequence>
<dbReference type="Pfam" id="PF01451">
    <property type="entry name" value="LMWPc"/>
    <property type="match status" value="1"/>
</dbReference>
<dbReference type="PRINTS" id="PR00720">
    <property type="entry name" value="MAMMALPTPASE"/>
</dbReference>
<feature type="active site" description="Proton donor" evidence="8">
    <location>
        <position position="125"/>
    </location>
</feature>
<dbReference type="GO" id="GO:0005737">
    <property type="term" value="C:cytoplasm"/>
    <property type="evidence" value="ECO:0007669"/>
    <property type="project" value="UniProtKB-SubCell"/>
</dbReference>
<feature type="active site" evidence="8">
    <location>
        <position position="14"/>
    </location>
</feature>
<protein>
    <recommendedName>
        <fullName evidence="3">protein-tyrosine-phosphatase</fullName>
        <ecNumber evidence="3">3.1.3.48</ecNumber>
    </recommendedName>
</protein>
<comment type="caution">
    <text evidence="10">The sequence shown here is derived from an EMBL/GenBank/DDBJ whole genome shotgun (WGS) entry which is preliminary data.</text>
</comment>
<proteinExistence type="inferred from homology"/>
<dbReference type="GO" id="GO:0004726">
    <property type="term" value="F:non-membrane spanning protein tyrosine phosphatase activity"/>
    <property type="evidence" value="ECO:0007669"/>
    <property type="project" value="InterPro"/>
</dbReference>
<dbReference type="CDD" id="cd16343">
    <property type="entry name" value="LMWPTP"/>
    <property type="match status" value="1"/>
</dbReference>
<dbReference type="InterPro" id="IPR050438">
    <property type="entry name" value="LMW_PTPase"/>
</dbReference>
<dbReference type="AlphaFoldDB" id="A0A1V8YTN5"/>
<evidence type="ECO:0000313" key="11">
    <source>
        <dbReference type="Proteomes" id="UP000192477"/>
    </source>
</evidence>
<evidence type="ECO:0000256" key="5">
    <source>
        <dbReference type="ARBA" id="ARBA00022801"/>
    </source>
</evidence>
<dbReference type="RefSeq" id="WP_081184510.1">
    <property type="nucleotide sequence ID" value="NZ_MJEA01000013.1"/>
</dbReference>
<evidence type="ECO:0000256" key="4">
    <source>
        <dbReference type="ARBA" id="ARBA00022490"/>
    </source>
</evidence>
<dbReference type="SMART" id="SM00226">
    <property type="entry name" value="LMWPc"/>
    <property type="match status" value="1"/>
</dbReference>
<dbReference type="Gene3D" id="3.40.50.2300">
    <property type="match status" value="1"/>
</dbReference>
<evidence type="ECO:0000256" key="1">
    <source>
        <dbReference type="ARBA" id="ARBA00004496"/>
    </source>
</evidence>
<dbReference type="GO" id="GO:0003993">
    <property type="term" value="F:acid phosphatase activity"/>
    <property type="evidence" value="ECO:0007669"/>
    <property type="project" value="InterPro"/>
</dbReference>
<comment type="catalytic activity">
    <reaction evidence="7">
        <text>O-phospho-L-tyrosyl-[protein] + H2O = L-tyrosyl-[protein] + phosphate</text>
        <dbReference type="Rhea" id="RHEA:10684"/>
        <dbReference type="Rhea" id="RHEA-COMP:10136"/>
        <dbReference type="Rhea" id="RHEA-COMP:20101"/>
        <dbReference type="ChEBI" id="CHEBI:15377"/>
        <dbReference type="ChEBI" id="CHEBI:43474"/>
        <dbReference type="ChEBI" id="CHEBI:46858"/>
        <dbReference type="ChEBI" id="CHEBI:61978"/>
        <dbReference type="EC" id="3.1.3.48"/>
    </reaction>
</comment>
<accession>A0A1V8YTN5</accession>
<evidence type="ECO:0000259" key="9">
    <source>
        <dbReference type="SMART" id="SM00226"/>
    </source>
</evidence>
<dbReference type="SUPFAM" id="SSF52788">
    <property type="entry name" value="Phosphotyrosine protein phosphatases I"/>
    <property type="match status" value="1"/>
</dbReference>
<dbReference type="InterPro" id="IPR017867">
    <property type="entry name" value="Tyr_phospatase_low_mol_wt"/>
</dbReference>
<comment type="similarity">
    <text evidence="2">Belongs to the low molecular weight phosphotyrosine protein phosphatase family.</text>
</comment>
<name>A0A1V8YTN5_9ENTE</name>
<dbReference type="PANTHER" id="PTHR11717:SF7">
    <property type="entry name" value="LOW MOLECULAR WEIGHT PHOSPHOTYROSINE PROTEIN PHOSPHATASE"/>
    <property type="match status" value="1"/>
</dbReference>
<dbReference type="OrthoDB" id="9784339at2"/>
<reference evidence="10 11" key="1">
    <citation type="journal article" date="2017" name="BMC Microbiol.">
        <title>Comparative genomics of Enterococcus spp. isolated from bovine feces.</title>
        <authorList>
            <person name="Beukers A.G."/>
            <person name="Zaheer R."/>
            <person name="Goji N."/>
            <person name="Amoako K.K."/>
            <person name="Chaves A.V."/>
            <person name="Ward M.P."/>
            <person name="McAllister T.A."/>
        </authorList>
    </citation>
    <scope>NUCLEOTIDE SEQUENCE [LARGE SCALE GENOMIC DNA]</scope>
    <source>
        <strain evidence="10 11">F1129D 143</strain>
    </source>
</reference>
<comment type="subcellular location">
    <subcellularLocation>
        <location evidence="1">Cytoplasm</location>
    </subcellularLocation>
</comment>
<evidence type="ECO:0000256" key="8">
    <source>
        <dbReference type="PIRSR" id="PIRSR617867-1"/>
    </source>
</evidence>
<gene>
    <name evidence="10" type="ORF">BH747_10940</name>
</gene>
<dbReference type="PANTHER" id="PTHR11717">
    <property type="entry name" value="LOW MOLECULAR WEIGHT PROTEIN TYROSINE PHOSPHATASE"/>
    <property type="match status" value="1"/>
</dbReference>
<keyword evidence="6" id="KW-0904">Protein phosphatase</keyword>
<evidence type="ECO:0000256" key="7">
    <source>
        <dbReference type="ARBA" id="ARBA00051722"/>
    </source>
</evidence>
<dbReference type="EMBL" id="MJEA01000013">
    <property type="protein sequence ID" value="OQO68904.1"/>
    <property type="molecule type" value="Genomic_DNA"/>
</dbReference>